<dbReference type="EMBL" id="CP002798">
    <property type="protein sequence ID" value="AEG49609.1"/>
    <property type="molecule type" value="Genomic_DNA"/>
</dbReference>
<dbReference type="HOGENOM" id="CLU_1299076_0_0_5"/>
<reference evidence="1 2" key="1">
    <citation type="submission" date="2011-05" db="EMBL/GenBank/DDBJ databases">
        <title>Complete sequence of chromosome 1 of Sphingobium chlorophenolicum L-1.</title>
        <authorList>
            <consortium name="US DOE Joint Genome Institute"/>
            <person name="Lucas S."/>
            <person name="Han J."/>
            <person name="Lapidus A."/>
            <person name="Cheng J.-F."/>
            <person name="Goodwin L."/>
            <person name="Pitluck S."/>
            <person name="Peters L."/>
            <person name="Daligault H."/>
            <person name="Han C."/>
            <person name="Tapia R."/>
            <person name="Land M."/>
            <person name="Hauser L."/>
            <person name="Kyrpides N."/>
            <person name="Ivanova N."/>
            <person name="Pagani I."/>
            <person name="Turner P."/>
            <person name="Copley S."/>
            <person name="Woyke T."/>
        </authorList>
    </citation>
    <scope>NUCLEOTIDE SEQUENCE [LARGE SCALE GENOMIC DNA]</scope>
    <source>
        <strain evidence="1 2">L-1</strain>
    </source>
</reference>
<dbReference type="Proteomes" id="UP000007150">
    <property type="component" value="Chromosome 1"/>
</dbReference>
<gene>
    <name evidence="1" type="ORF">Sphch_1932</name>
</gene>
<protein>
    <submittedName>
        <fullName evidence="1">Uncharacterized protein</fullName>
    </submittedName>
</protein>
<evidence type="ECO:0000313" key="1">
    <source>
        <dbReference type="EMBL" id="AEG49609.1"/>
    </source>
</evidence>
<dbReference type="AlphaFoldDB" id="F6EUS6"/>
<keyword evidence="2" id="KW-1185">Reference proteome</keyword>
<accession>F6EUS6</accession>
<evidence type="ECO:0000313" key="2">
    <source>
        <dbReference type="Proteomes" id="UP000007150"/>
    </source>
</evidence>
<organism evidence="1 2">
    <name type="scientific">Sphingobium chlorophenolicum L-1</name>
    <dbReference type="NCBI Taxonomy" id="690566"/>
    <lineage>
        <taxon>Bacteria</taxon>
        <taxon>Pseudomonadati</taxon>
        <taxon>Pseudomonadota</taxon>
        <taxon>Alphaproteobacteria</taxon>
        <taxon>Sphingomonadales</taxon>
        <taxon>Sphingomonadaceae</taxon>
        <taxon>Sphingobium</taxon>
    </lineage>
</organism>
<dbReference type="RefSeq" id="WP_013847857.1">
    <property type="nucleotide sequence ID" value="NC_015593.1"/>
</dbReference>
<dbReference type="KEGG" id="sch:Sphch_1932"/>
<dbReference type="STRING" id="690566.Sphch_1932"/>
<sequence precursor="true">MLRLKNASRSLRRGIRIGAIGAALGILMAGSPVNAWTIFGLELGKPATTVQCELKTYADGRKSEFVYEDDPAEVCIEPDIQLRDAPWRRGSVNFPLKRIPLIVHGSSGYTLIVGGKLEGLQFDTMGYAHQDAIIQELTAKFGRPTSVHKVTATPHGIPIPAMEAEWQLPDLYVRYESVGYSVDYGGLWIETPVMQAVRRKFEAYNRAQRPKL</sequence>
<proteinExistence type="predicted"/>
<name>F6EUS6_SPHCR</name>